<dbReference type="InterPro" id="IPR003018">
    <property type="entry name" value="GAF"/>
</dbReference>
<keyword evidence="11" id="KW-1185">Reference proteome</keyword>
<accession>A0ABX9K613</accession>
<comment type="catalytic activity">
    <reaction evidence="1">
        <text>ATP + protein L-histidine = ADP + protein N-phospho-L-histidine.</text>
        <dbReference type="EC" id="2.7.13.3"/>
    </reaction>
</comment>
<evidence type="ECO:0000259" key="9">
    <source>
        <dbReference type="PROSITE" id="PS50112"/>
    </source>
</evidence>
<dbReference type="InterPro" id="IPR050736">
    <property type="entry name" value="Sensor_HK_Regulatory"/>
</dbReference>
<evidence type="ECO:0000313" key="10">
    <source>
        <dbReference type="EMBL" id="REG34211.1"/>
    </source>
</evidence>
<evidence type="ECO:0000313" key="11">
    <source>
        <dbReference type="Proteomes" id="UP000256345"/>
    </source>
</evidence>
<dbReference type="Gene3D" id="3.30.450.20">
    <property type="entry name" value="PAS domain"/>
    <property type="match status" value="1"/>
</dbReference>
<dbReference type="InterPro" id="IPR003661">
    <property type="entry name" value="HisK_dim/P_dom"/>
</dbReference>
<dbReference type="InterPro" id="IPR003594">
    <property type="entry name" value="HATPase_dom"/>
</dbReference>
<feature type="compositionally biased region" description="Pro residues" evidence="7">
    <location>
        <begin position="7"/>
        <end position="17"/>
    </location>
</feature>
<feature type="region of interest" description="Disordered" evidence="7">
    <location>
        <begin position="1"/>
        <end position="22"/>
    </location>
</feature>
<dbReference type="CDD" id="cd00130">
    <property type="entry name" value="PAS"/>
    <property type="match status" value="1"/>
</dbReference>
<evidence type="ECO:0000256" key="7">
    <source>
        <dbReference type="SAM" id="MobiDB-lite"/>
    </source>
</evidence>
<dbReference type="Proteomes" id="UP000256345">
    <property type="component" value="Unassembled WGS sequence"/>
</dbReference>
<dbReference type="NCBIfam" id="TIGR00229">
    <property type="entry name" value="sensory_box"/>
    <property type="match status" value="1"/>
</dbReference>
<dbReference type="EMBL" id="QUMU01000003">
    <property type="protein sequence ID" value="REG34211.1"/>
    <property type="molecule type" value="Genomic_DNA"/>
</dbReference>
<evidence type="ECO:0000256" key="5">
    <source>
        <dbReference type="ARBA" id="ARBA00022777"/>
    </source>
</evidence>
<dbReference type="Pfam" id="PF00512">
    <property type="entry name" value="HisKA"/>
    <property type="match status" value="1"/>
</dbReference>
<dbReference type="InterPro" id="IPR005467">
    <property type="entry name" value="His_kinase_dom"/>
</dbReference>
<evidence type="ECO:0000256" key="2">
    <source>
        <dbReference type="ARBA" id="ARBA00012438"/>
    </source>
</evidence>
<keyword evidence="3" id="KW-0597">Phosphoprotein</keyword>
<proteinExistence type="predicted"/>
<keyword evidence="6" id="KW-0902">Two-component regulatory system</keyword>
<dbReference type="InterPro" id="IPR000014">
    <property type="entry name" value="PAS"/>
</dbReference>
<feature type="domain" description="PAS" evidence="9">
    <location>
        <begin position="48"/>
        <end position="96"/>
    </location>
</feature>
<dbReference type="InterPro" id="IPR013655">
    <property type="entry name" value="PAS_fold_3"/>
</dbReference>
<feature type="domain" description="Histidine kinase" evidence="8">
    <location>
        <begin position="336"/>
        <end position="556"/>
    </location>
</feature>
<dbReference type="Gene3D" id="3.30.450.40">
    <property type="match status" value="1"/>
</dbReference>
<dbReference type="PROSITE" id="PS50109">
    <property type="entry name" value="HIS_KIN"/>
    <property type="match status" value="1"/>
</dbReference>
<organism evidence="10 11">
    <name type="scientific">Archangium gephyra</name>
    <dbReference type="NCBI Taxonomy" id="48"/>
    <lineage>
        <taxon>Bacteria</taxon>
        <taxon>Pseudomonadati</taxon>
        <taxon>Myxococcota</taxon>
        <taxon>Myxococcia</taxon>
        <taxon>Myxococcales</taxon>
        <taxon>Cystobacterineae</taxon>
        <taxon>Archangiaceae</taxon>
        <taxon>Archangium</taxon>
    </lineage>
</organism>
<dbReference type="EC" id="2.7.13.3" evidence="2"/>
<dbReference type="RefSeq" id="WP_053066402.1">
    <property type="nucleotide sequence ID" value="NZ_CP011509.1"/>
</dbReference>
<gene>
    <name evidence="10" type="ORF">ATI61_103104</name>
</gene>
<keyword evidence="5" id="KW-0418">Kinase</keyword>
<dbReference type="Gene3D" id="3.30.565.10">
    <property type="entry name" value="Histidine kinase-like ATPase, C-terminal domain"/>
    <property type="match status" value="1"/>
</dbReference>
<evidence type="ECO:0000256" key="3">
    <source>
        <dbReference type="ARBA" id="ARBA00022553"/>
    </source>
</evidence>
<dbReference type="SUPFAM" id="SSF47384">
    <property type="entry name" value="Homodimeric domain of signal transducing histidine kinase"/>
    <property type="match status" value="1"/>
</dbReference>
<dbReference type="CDD" id="cd00082">
    <property type="entry name" value="HisKA"/>
    <property type="match status" value="1"/>
</dbReference>
<dbReference type="InterPro" id="IPR004358">
    <property type="entry name" value="Sig_transdc_His_kin-like_C"/>
</dbReference>
<dbReference type="SMART" id="SM00065">
    <property type="entry name" value="GAF"/>
    <property type="match status" value="1"/>
</dbReference>
<evidence type="ECO:0000259" key="8">
    <source>
        <dbReference type="PROSITE" id="PS50109"/>
    </source>
</evidence>
<dbReference type="InterPro" id="IPR036890">
    <property type="entry name" value="HATPase_C_sf"/>
</dbReference>
<dbReference type="Pfam" id="PF02518">
    <property type="entry name" value="HATPase_c"/>
    <property type="match status" value="1"/>
</dbReference>
<keyword evidence="4" id="KW-0808">Transferase</keyword>
<evidence type="ECO:0000256" key="1">
    <source>
        <dbReference type="ARBA" id="ARBA00000085"/>
    </source>
</evidence>
<reference evidence="10 11" key="1">
    <citation type="submission" date="2018-08" db="EMBL/GenBank/DDBJ databases">
        <title>Genomic Encyclopedia of Archaeal and Bacterial Type Strains, Phase II (KMG-II): from individual species to whole genera.</title>
        <authorList>
            <person name="Goeker M."/>
        </authorList>
    </citation>
    <scope>NUCLEOTIDE SEQUENCE [LARGE SCALE GENOMIC DNA]</scope>
    <source>
        <strain evidence="10 11">DSM 2261</strain>
    </source>
</reference>
<dbReference type="SUPFAM" id="SSF55781">
    <property type="entry name" value="GAF domain-like"/>
    <property type="match status" value="1"/>
</dbReference>
<evidence type="ECO:0000256" key="4">
    <source>
        <dbReference type="ARBA" id="ARBA00022679"/>
    </source>
</evidence>
<dbReference type="InterPro" id="IPR035965">
    <property type="entry name" value="PAS-like_dom_sf"/>
</dbReference>
<dbReference type="Pfam" id="PF08447">
    <property type="entry name" value="PAS_3"/>
    <property type="match status" value="1"/>
</dbReference>
<name>A0ABX9K613_9BACT</name>
<dbReference type="SUPFAM" id="SSF55785">
    <property type="entry name" value="PYP-like sensor domain (PAS domain)"/>
    <property type="match status" value="1"/>
</dbReference>
<dbReference type="InterPro" id="IPR036097">
    <property type="entry name" value="HisK_dim/P_sf"/>
</dbReference>
<feature type="region of interest" description="Disordered" evidence="7">
    <location>
        <begin position="540"/>
        <end position="562"/>
    </location>
</feature>
<dbReference type="CDD" id="cd00075">
    <property type="entry name" value="HATPase"/>
    <property type="match status" value="1"/>
</dbReference>
<dbReference type="PANTHER" id="PTHR43711">
    <property type="entry name" value="TWO-COMPONENT HISTIDINE KINASE"/>
    <property type="match status" value="1"/>
</dbReference>
<comment type="caution">
    <text evidence="10">The sequence shown here is derived from an EMBL/GenBank/DDBJ whole genome shotgun (WGS) entry which is preliminary data.</text>
</comment>
<evidence type="ECO:0000256" key="6">
    <source>
        <dbReference type="ARBA" id="ARBA00023012"/>
    </source>
</evidence>
<dbReference type="PANTHER" id="PTHR43711:SF1">
    <property type="entry name" value="HISTIDINE KINASE 1"/>
    <property type="match status" value="1"/>
</dbReference>
<dbReference type="Pfam" id="PF01590">
    <property type="entry name" value="GAF"/>
    <property type="match status" value="1"/>
</dbReference>
<dbReference type="SMART" id="SM00387">
    <property type="entry name" value="HATPase_c"/>
    <property type="match status" value="1"/>
</dbReference>
<protein>
    <recommendedName>
        <fullName evidence="2">histidine kinase</fullName>
        <ecNumber evidence="2">2.7.13.3</ecNumber>
    </recommendedName>
</protein>
<dbReference type="SMART" id="SM00091">
    <property type="entry name" value="PAS"/>
    <property type="match status" value="1"/>
</dbReference>
<dbReference type="InterPro" id="IPR029016">
    <property type="entry name" value="GAF-like_dom_sf"/>
</dbReference>
<dbReference type="SMART" id="SM00388">
    <property type="entry name" value="HisKA"/>
    <property type="match status" value="1"/>
</dbReference>
<dbReference type="PRINTS" id="PR00344">
    <property type="entry name" value="BCTRLSENSOR"/>
</dbReference>
<sequence length="562" mass="62342">MWGPQPEAEPPPAPVPPGESDSERMLRTLLGNLRGMAYRCLHEPHYPFLYASPGVLELTGYDAEDFTGSHVFWRELIHPEDVQPVWETVQAALDTRTPFTVTYRIHTRAGEERWVCERGVGIGETPDGVGVLEGFITDITAFKRAEQRQAFLSSVSETLASSLDYEDTLAHVVQRAVPVLGEGCVLDTAEPEGPLRRLAVAHVDPARAELAWELARSYPQRLEDTGGAGAVIRTGKTEVRQHLSDEQFVQYAKDARHLELLRGTGVTSMLTVPLRARGRTLGALTFFHCHTERRYEPEDQLLAEDMARRAALAVDNARLYREAQLAVQLRDEFLSVASHELKTPLTPLHLKLTALSRELPRCCAGDARSEALQRHVTVAKRQVHKMSTLINALLDISRLSRGQLKLEPENTDLGEVLGEVTAWFSPEAARVGSALQVEGEARVPGWWDRLRLEQVVTNLISNAIRYGAGRPIHARVEVVGERARLVVRDEGIGIPPEALERIFGKFERAVPDHHSGGLGLGLYITRSIVEAMGGTIQVDSRPGQGSTFTVELPRFPPAETRR</sequence>
<dbReference type="Gene3D" id="1.10.287.130">
    <property type="match status" value="1"/>
</dbReference>
<dbReference type="PROSITE" id="PS50112">
    <property type="entry name" value="PAS"/>
    <property type="match status" value="1"/>
</dbReference>
<dbReference type="SUPFAM" id="SSF55874">
    <property type="entry name" value="ATPase domain of HSP90 chaperone/DNA topoisomerase II/histidine kinase"/>
    <property type="match status" value="1"/>
</dbReference>